<name>A0A420E6Q8_9ALTE</name>
<comment type="caution">
    <text evidence="8">The sequence shown here is derived from an EMBL/GenBank/DDBJ whole genome shotgun (WGS) entry which is preliminary data.</text>
</comment>
<feature type="transmembrane region" description="Helical" evidence="7">
    <location>
        <begin position="139"/>
        <end position="158"/>
    </location>
</feature>
<evidence type="ECO:0000256" key="1">
    <source>
        <dbReference type="ARBA" id="ARBA00004651"/>
    </source>
</evidence>
<dbReference type="EMBL" id="RAQO01000009">
    <property type="protein sequence ID" value="RKF14307.1"/>
    <property type="molecule type" value="Genomic_DNA"/>
</dbReference>
<feature type="transmembrane region" description="Helical" evidence="7">
    <location>
        <begin position="109"/>
        <end position="127"/>
    </location>
</feature>
<evidence type="ECO:0000313" key="8">
    <source>
        <dbReference type="EMBL" id="RKF14307.1"/>
    </source>
</evidence>
<dbReference type="AlphaFoldDB" id="A0A420E6Q8"/>
<dbReference type="GO" id="GO:0005886">
    <property type="term" value="C:plasma membrane"/>
    <property type="evidence" value="ECO:0007669"/>
    <property type="project" value="UniProtKB-SubCell"/>
</dbReference>
<dbReference type="Pfam" id="PF03601">
    <property type="entry name" value="Cons_hypoth698"/>
    <property type="match status" value="1"/>
</dbReference>
<evidence type="ECO:0000256" key="6">
    <source>
        <dbReference type="ARBA" id="ARBA00023136"/>
    </source>
</evidence>
<feature type="transmembrane region" description="Helical" evidence="7">
    <location>
        <begin position="203"/>
        <end position="220"/>
    </location>
</feature>
<dbReference type="OrthoDB" id="5393513at2"/>
<protein>
    <submittedName>
        <fullName evidence="8">Putative sulfate exporter family transporter</fullName>
    </submittedName>
</protein>
<sequence length="309" mass="33106">MTSTWKLREWLTLSLALLCLVPMISSAVALIAGAAIANLNLHSRQFNTALWTKKLLAISVVGLGFGIELNTAITLTQNNIGLILSSIVITLVFGWGITRLLGLDKKTGYLIASGTAICGGSAIAATAPSINASNSQASLALAVVFLLNTFALFVFPFFGHLLELTQMQFGIWSAIAIHDTSSVVGAASAYGDEALLVATTLKLARALWIVPLAFFSAWLFKSKDSQFKLPWFIGAYIAVLIFVHFVPQLGELYSAIFFVAKRLLVVCLFFVGFGLSHEGLKRAGSKALLLGLSLWAIISGGSLFYIINS</sequence>
<evidence type="ECO:0000313" key="9">
    <source>
        <dbReference type="Proteomes" id="UP000286482"/>
    </source>
</evidence>
<evidence type="ECO:0000256" key="5">
    <source>
        <dbReference type="ARBA" id="ARBA00022989"/>
    </source>
</evidence>
<organism evidence="8 9">
    <name type="scientific">Alginatibacterium sediminis</name>
    <dbReference type="NCBI Taxonomy" id="2164068"/>
    <lineage>
        <taxon>Bacteria</taxon>
        <taxon>Pseudomonadati</taxon>
        <taxon>Pseudomonadota</taxon>
        <taxon>Gammaproteobacteria</taxon>
        <taxon>Alteromonadales</taxon>
        <taxon>Alteromonadaceae</taxon>
        <taxon>Alginatibacterium</taxon>
    </lineage>
</organism>
<evidence type="ECO:0000256" key="3">
    <source>
        <dbReference type="ARBA" id="ARBA00022475"/>
    </source>
</evidence>
<proteinExistence type="inferred from homology"/>
<keyword evidence="4 7" id="KW-0812">Transmembrane</keyword>
<feature type="transmembrane region" description="Helical" evidence="7">
    <location>
        <begin position="79"/>
        <end position="97"/>
    </location>
</feature>
<dbReference type="RefSeq" id="WP_120356118.1">
    <property type="nucleotide sequence ID" value="NZ_RAQO01000009.1"/>
</dbReference>
<feature type="transmembrane region" description="Helical" evidence="7">
    <location>
        <begin position="227"/>
        <end position="246"/>
    </location>
</feature>
<feature type="transmembrane region" description="Helical" evidence="7">
    <location>
        <begin position="287"/>
        <end position="307"/>
    </location>
</feature>
<dbReference type="PANTHER" id="PTHR30106">
    <property type="entry name" value="INNER MEMBRANE PROTEIN YEIH-RELATED"/>
    <property type="match status" value="1"/>
</dbReference>
<dbReference type="PANTHER" id="PTHR30106:SF1">
    <property type="entry name" value="UPF0324 MEMBRANE PROTEIN FN0533"/>
    <property type="match status" value="1"/>
</dbReference>
<reference evidence="8 9" key="1">
    <citation type="submission" date="2018-09" db="EMBL/GenBank/DDBJ databases">
        <authorList>
            <person name="Wang Z."/>
        </authorList>
    </citation>
    <scope>NUCLEOTIDE SEQUENCE [LARGE SCALE GENOMIC DNA]</scope>
    <source>
        <strain evidence="8 9">ALS 81</strain>
    </source>
</reference>
<comment type="subcellular location">
    <subcellularLocation>
        <location evidence="1">Cell membrane</location>
        <topology evidence="1">Multi-pass membrane protein</topology>
    </subcellularLocation>
</comment>
<evidence type="ECO:0000256" key="7">
    <source>
        <dbReference type="SAM" id="Phobius"/>
    </source>
</evidence>
<feature type="transmembrane region" description="Helical" evidence="7">
    <location>
        <begin position="252"/>
        <end position="275"/>
    </location>
</feature>
<dbReference type="InterPro" id="IPR018383">
    <property type="entry name" value="UPF0324_pro"/>
</dbReference>
<keyword evidence="6 7" id="KW-0472">Membrane</keyword>
<evidence type="ECO:0000256" key="4">
    <source>
        <dbReference type="ARBA" id="ARBA00022692"/>
    </source>
</evidence>
<dbReference type="Proteomes" id="UP000286482">
    <property type="component" value="Unassembled WGS sequence"/>
</dbReference>
<feature type="transmembrane region" description="Helical" evidence="7">
    <location>
        <begin position="49"/>
        <end position="67"/>
    </location>
</feature>
<keyword evidence="5 7" id="KW-1133">Transmembrane helix</keyword>
<gene>
    <name evidence="8" type="ORF">DBZ36_16730</name>
</gene>
<evidence type="ECO:0000256" key="2">
    <source>
        <dbReference type="ARBA" id="ARBA00007977"/>
    </source>
</evidence>
<comment type="similarity">
    <text evidence="2">Belongs to the UPF0324 family.</text>
</comment>
<keyword evidence="9" id="KW-1185">Reference proteome</keyword>
<accession>A0A420E6Q8</accession>
<keyword evidence="3" id="KW-1003">Cell membrane</keyword>